<sequence length="260" mass="28672">PPPPPPPQPIVNGNDARPDTWPWQAALFYFKKQLCGASLLDERHVVTAAHCLDSEPSDYTLMLGSIEKSSEASGNLFTNRASFIQVQNFTVHPNYTSFCYYWGNDIAILRLATPVRFNRALSPVCLIDPQYDVITTSSICYALGWGLTNFYNSTSDATILQVAKLKLWSWDECRKTNFFISPSMICAGYTGGIIANCKGDSGGPLVCRNSISSGSSSINSFSPWRLVGVFTFLSTGCDVVMKPSVFTNVSYHSQWLKSAM</sequence>
<dbReference type="InterPro" id="IPR009003">
    <property type="entry name" value="Peptidase_S1_PA"/>
</dbReference>
<dbReference type="OrthoDB" id="6052809at2759"/>
<reference evidence="13" key="1">
    <citation type="submission" date="2012-12" db="EMBL/GenBank/DDBJ databases">
        <authorList>
            <person name="Hellsten U."/>
            <person name="Grimwood J."/>
            <person name="Chapman J.A."/>
            <person name="Shapiro H."/>
            <person name="Aerts A."/>
            <person name="Otillar R.P."/>
            <person name="Terry A.Y."/>
            <person name="Boore J.L."/>
            <person name="Simakov O."/>
            <person name="Marletaz F."/>
            <person name="Cho S.-J."/>
            <person name="Edsinger-Gonzales E."/>
            <person name="Havlak P."/>
            <person name="Kuo D.-H."/>
            <person name="Larsson T."/>
            <person name="Lv J."/>
            <person name="Arendt D."/>
            <person name="Savage R."/>
            <person name="Osoegawa K."/>
            <person name="de Jong P."/>
            <person name="Lindberg D.R."/>
            <person name="Seaver E.C."/>
            <person name="Weisblat D.A."/>
            <person name="Putnam N.H."/>
            <person name="Grigoriev I.V."/>
            <person name="Rokhsar D.S."/>
        </authorList>
    </citation>
    <scope>NUCLEOTIDE SEQUENCE</scope>
</reference>
<protein>
    <recommendedName>
        <fullName evidence="10">Peptidase S1 domain-containing protein</fullName>
    </recommendedName>
</protein>
<dbReference type="PRINTS" id="PR00722">
    <property type="entry name" value="CHYMOTRYPSIN"/>
</dbReference>
<evidence type="ECO:0000256" key="6">
    <source>
        <dbReference type="ARBA" id="ARBA00022825"/>
    </source>
</evidence>
<dbReference type="InterPro" id="IPR043504">
    <property type="entry name" value="Peptidase_S1_PA_chymotrypsin"/>
</dbReference>
<reference evidence="12" key="3">
    <citation type="submission" date="2015-06" db="UniProtKB">
        <authorList>
            <consortium name="EnsemblMetazoa"/>
        </authorList>
    </citation>
    <scope>IDENTIFICATION</scope>
</reference>
<evidence type="ECO:0000256" key="1">
    <source>
        <dbReference type="ARBA" id="ARBA00004613"/>
    </source>
</evidence>
<evidence type="ECO:0000256" key="3">
    <source>
        <dbReference type="ARBA" id="ARBA00022670"/>
    </source>
</evidence>
<dbReference type="PANTHER" id="PTHR24256">
    <property type="entry name" value="TRYPTASE-RELATED"/>
    <property type="match status" value="1"/>
</dbReference>
<comment type="similarity">
    <text evidence="9">Belongs to the peptidase S1 family. CLIP subfamily.</text>
</comment>
<dbReference type="OMA" id="INSFSPW"/>
<dbReference type="HOGENOM" id="CLU_006842_7_0_1"/>
<dbReference type="RefSeq" id="XP_009020406.1">
    <property type="nucleotide sequence ID" value="XM_009022158.1"/>
</dbReference>
<dbReference type="EMBL" id="KB096743">
    <property type="protein sequence ID" value="ESO01752.1"/>
    <property type="molecule type" value="Genomic_DNA"/>
</dbReference>
<dbReference type="GO" id="GO:0005615">
    <property type="term" value="C:extracellular space"/>
    <property type="evidence" value="ECO:0000318"/>
    <property type="project" value="GO_Central"/>
</dbReference>
<dbReference type="STRING" id="6412.T1EJ18"/>
<dbReference type="GeneID" id="20196568"/>
<comment type="subcellular location">
    <subcellularLocation>
        <location evidence="1">Secreted</location>
    </subcellularLocation>
</comment>
<dbReference type="Proteomes" id="UP000015101">
    <property type="component" value="Unassembled WGS sequence"/>
</dbReference>
<dbReference type="SUPFAM" id="SSF50494">
    <property type="entry name" value="Trypsin-like serine proteases"/>
    <property type="match status" value="1"/>
</dbReference>
<proteinExistence type="inferred from homology"/>
<evidence type="ECO:0000256" key="4">
    <source>
        <dbReference type="ARBA" id="ARBA00022729"/>
    </source>
</evidence>
<name>T1EJ18_HELRO</name>
<keyword evidence="5" id="KW-0378">Hydrolase</keyword>
<dbReference type="Gene3D" id="2.40.10.10">
    <property type="entry name" value="Trypsin-like serine proteases"/>
    <property type="match status" value="1"/>
</dbReference>
<evidence type="ECO:0000256" key="2">
    <source>
        <dbReference type="ARBA" id="ARBA00022525"/>
    </source>
</evidence>
<dbReference type="Pfam" id="PF00089">
    <property type="entry name" value="Trypsin"/>
    <property type="match status" value="1"/>
</dbReference>
<dbReference type="EnsemblMetazoa" id="HelroT140768">
    <property type="protein sequence ID" value="HelroP140768"/>
    <property type="gene ID" value="HelroG140768"/>
</dbReference>
<dbReference type="InterPro" id="IPR001314">
    <property type="entry name" value="Peptidase_S1A"/>
</dbReference>
<dbReference type="CTD" id="20196568"/>
<keyword evidence="6" id="KW-0720">Serine protease</keyword>
<keyword evidence="8" id="KW-1015">Disulfide bond</keyword>
<evidence type="ECO:0000259" key="10">
    <source>
        <dbReference type="PROSITE" id="PS50240"/>
    </source>
</evidence>
<dbReference type="FunFam" id="2.40.10.10:FF:000146">
    <property type="entry name" value="Serine protease 53"/>
    <property type="match status" value="1"/>
</dbReference>
<evidence type="ECO:0000256" key="7">
    <source>
        <dbReference type="ARBA" id="ARBA00023145"/>
    </source>
</evidence>
<evidence type="ECO:0000256" key="8">
    <source>
        <dbReference type="ARBA" id="ARBA00023157"/>
    </source>
</evidence>
<gene>
    <name evidence="12" type="primary">20196568</name>
    <name evidence="11" type="ORF">HELRODRAFT_140768</name>
</gene>
<keyword evidence="7" id="KW-0865">Zymogen</keyword>
<dbReference type="GO" id="GO:0006508">
    <property type="term" value="P:proteolysis"/>
    <property type="evidence" value="ECO:0000318"/>
    <property type="project" value="GO_Central"/>
</dbReference>
<keyword evidence="3" id="KW-0645">Protease</keyword>
<dbReference type="InParanoid" id="T1EJ18"/>
<keyword evidence="4" id="KW-0732">Signal</keyword>
<dbReference type="InterPro" id="IPR001254">
    <property type="entry name" value="Trypsin_dom"/>
</dbReference>
<dbReference type="AlphaFoldDB" id="T1EJ18"/>
<dbReference type="EMBL" id="AMQM01005017">
    <property type="status" value="NOT_ANNOTATED_CDS"/>
    <property type="molecule type" value="Genomic_DNA"/>
</dbReference>
<reference evidence="11 13" key="2">
    <citation type="journal article" date="2013" name="Nature">
        <title>Insights into bilaterian evolution from three spiralian genomes.</title>
        <authorList>
            <person name="Simakov O."/>
            <person name="Marletaz F."/>
            <person name="Cho S.J."/>
            <person name="Edsinger-Gonzales E."/>
            <person name="Havlak P."/>
            <person name="Hellsten U."/>
            <person name="Kuo D.H."/>
            <person name="Larsson T."/>
            <person name="Lv J."/>
            <person name="Arendt D."/>
            <person name="Savage R."/>
            <person name="Osoegawa K."/>
            <person name="de Jong P."/>
            <person name="Grimwood J."/>
            <person name="Chapman J.A."/>
            <person name="Shapiro H."/>
            <person name="Aerts A."/>
            <person name="Otillar R.P."/>
            <person name="Terry A.Y."/>
            <person name="Boore J.L."/>
            <person name="Grigoriev I.V."/>
            <person name="Lindberg D.R."/>
            <person name="Seaver E.C."/>
            <person name="Weisblat D.A."/>
            <person name="Putnam N.H."/>
            <person name="Rokhsar D.S."/>
        </authorList>
    </citation>
    <scope>NUCLEOTIDE SEQUENCE</scope>
</reference>
<organism evidence="12 13">
    <name type="scientific">Helobdella robusta</name>
    <name type="common">Californian leech</name>
    <dbReference type="NCBI Taxonomy" id="6412"/>
    <lineage>
        <taxon>Eukaryota</taxon>
        <taxon>Metazoa</taxon>
        <taxon>Spiralia</taxon>
        <taxon>Lophotrochozoa</taxon>
        <taxon>Annelida</taxon>
        <taxon>Clitellata</taxon>
        <taxon>Hirudinea</taxon>
        <taxon>Rhynchobdellida</taxon>
        <taxon>Glossiphoniidae</taxon>
        <taxon>Helobdella</taxon>
    </lineage>
</organism>
<evidence type="ECO:0000313" key="12">
    <source>
        <dbReference type="EnsemblMetazoa" id="HelroP140768"/>
    </source>
</evidence>
<keyword evidence="13" id="KW-1185">Reference proteome</keyword>
<dbReference type="InterPro" id="IPR018114">
    <property type="entry name" value="TRYPSIN_HIS"/>
</dbReference>
<dbReference type="CDD" id="cd00190">
    <property type="entry name" value="Tryp_SPc"/>
    <property type="match status" value="1"/>
</dbReference>
<evidence type="ECO:0000313" key="13">
    <source>
        <dbReference type="Proteomes" id="UP000015101"/>
    </source>
</evidence>
<keyword evidence="2" id="KW-0964">Secreted</keyword>
<dbReference type="GO" id="GO:0004252">
    <property type="term" value="F:serine-type endopeptidase activity"/>
    <property type="evidence" value="ECO:0000318"/>
    <property type="project" value="GO_Central"/>
</dbReference>
<dbReference type="eggNOG" id="KOG3627">
    <property type="taxonomic scope" value="Eukaryota"/>
</dbReference>
<dbReference type="PROSITE" id="PS00134">
    <property type="entry name" value="TRYPSIN_HIS"/>
    <property type="match status" value="1"/>
</dbReference>
<dbReference type="PROSITE" id="PS50240">
    <property type="entry name" value="TRYPSIN_DOM"/>
    <property type="match status" value="1"/>
</dbReference>
<accession>T1EJ18</accession>
<evidence type="ECO:0000256" key="5">
    <source>
        <dbReference type="ARBA" id="ARBA00022801"/>
    </source>
</evidence>
<evidence type="ECO:0000256" key="9">
    <source>
        <dbReference type="ARBA" id="ARBA00024195"/>
    </source>
</evidence>
<dbReference type="InterPro" id="IPR051487">
    <property type="entry name" value="Ser/Thr_Proteases_Immune/Dev"/>
</dbReference>
<evidence type="ECO:0000313" key="11">
    <source>
        <dbReference type="EMBL" id="ESO01752.1"/>
    </source>
</evidence>
<dbReference type="SMART" id="SM00020">
    <property type="entry name" value="Tryp_SPc"/>
    <property type="match status" value="1"/>
</dbReference>
<dbReference type="KEGG" id="hro:HELRODRAFT_140768"/>
<feature type="domain" description="Peptidase S1" evidence="10">
    <location>
        <begin position="10"/>
        <end position="260"/>
    </location>
</feature>